<dbReference type="OrthoDB" id="5847583at2759"/>
<dbReference type="GO" id="GO:0005634">
    <property type="term" value="C:nucleus"/>
    <property type="evidence" value="ECO:0007669"/>
    <property type="project" value="TreeGrafter"/>
</dbReference>
<accession>A0A016TPW5</accession>
<dbReference type="PANTHER" id="PTHR46060:SF2">
    <property type="entry name" value="HISTONE-LYSINE N-METHYLTRANSFERASE SETMAR"/>
    <property type="match status" value="1"/>
</dbReference>
<dbReference type="GO" id="GO:0031297">
    <property type="term" value="P:replication fork processing"/>
    <property type="evidence" value="ECO:0007669"/>
    <property type="project" value="TreeGrafter"/>
</dbReference>
<dbReference type="GO" id="GO:0035861">
    <property type="term" value="C:site of double-strand break"/>
    <property type="evidence" value="ECO:0007669"/>
    <property type="project" value="TreeGrafter"/>
</dbReference>
<dbReference type="EMBL" id="JARK01001420">
    <property type="protein sequence ID" value="EYC05029.1"/>
    <property type="molecule type" value="Genomic_DNA"/>
</dbReference>
<gene>
    <name evidence="1" type="primary">Acey_s0084.g1741</name>
    <name evidence="1" type="ORF">Y032_0084g1741</name>
</gene>
<comment type="caution">
    <text evidence="1">The sequence shown here is derived from an EMBL/GenBank/DDBJ whole genome shotgun (WGS) entry which is preliminary data.</text>
</comment>
<name>A0A016TPW5_9BILA</name>
<reference evidence="2" key="1">
    <citation type="journal article" date="2015" name="Nat. Genet.">
        <title>The genome and transcriptome of the zoonotic hookworm Ancylostoma ceylanicum identify infection-specific gene families.</title>
        <authorList>
            <person name="Schwarz E.M."/>
            <person name="Hu Y."/>
            <person name="Antoshechkin I."/>
            <person name="Miller M.M."/>
            <person name="Sternberg P.W."/>
            <person name="Aroian R.V."/>
        </authorList>
    </citation>
    <scope>NUCLEOTIDE SEQUENCE</scope>
    <source>
        <strain evidence="2">HY135</strain>
    </source>
</reference>
<dbReference type="GO" id="GO:0003697">
    <property type="term" value="F:single-stranded DNA binding"/>
    <property type="evidence" value="ECO:0007669"/>
    <property type="project" value="TreeGrafter"/>
</dbReference>
<dbReference type="Proteomes" id="UP000024635">
    <property type="component" value="Unassembled WGS sequence"/>
</dbReference>
<dbReference type="STRING" id="53326.A0A016TPW5"/>
<dbReference type="PANTHER" id="PTHR46060">
    <property type="entry name" value="MARINER MOS1 TRANSPOSASE-LIKE PROTEIN"/>
    <property type="match status" value="1"/>
</dbReference>
<dbReference type="GO" id="GO:0015074">
    <property type="term" value="P:DNA integration"/>
    <property type="evidence" value="ECO:0007669"/>
    <property type="project" value="TreeGrafter"/>
</dbReference>
<dbReference type="GO" id="GO:0042800">
    <property type="term" value="F:histone H3K4 methyltransferase activity"/>
    <property type="evidence" value="ECO:0007669"/>
    <property type="project" value="TreeGrafter"/>
</dbReference>
<keyword evidence="2" id="KW-1185">Reference proteome</keyword>
<dbReference type="GO" id="GO:0003690">
    <property type="term" value="F:double-stranded DNA binding"/>
    <property type="evidence" value="ECO:0007669"/>
    <property type="project" value="TreeGrafter"/>
</dbReference>
<dbReference type="GO" id="GO:0000014">
    <property type="term" value="F:single-stranded DNA endodeoxyribonuclease activity"/>
    <property type="evidence" value="ECO:0007669"/>
    <property type="project" value="TreeGrafter"/>
</dbReference>
<dbReference type="GO" id="GO:0000729">
    <property type="term" value="P:DNA double-strand break processing"/>
    <property type="evidence" value="ECO:0007669"/>
    <property type="project" value="TreeGrafter"/>
</dbReference>
<organism evidence="1 2">
    <name type="scientific">Ancylostoma ceylanicum</name>
    <dbReference type="NCBI Taxonomy" id="53326"/>
    <lineage>
        <taxon>Eukaryota</taxon>
        <taxon>Metazoa</taxon>
        <taxon>Ecdysozoa</taxon>
        <taxon>Nematoda</taxon>
        <taxon>Chromadorea</taxon>
        <taxon>Rhabditida</taxon>
        <taxon>Rhabditina</taxon>
        <taxon>Rhabditomorpha</taxon>
        <taxon>Strongyloidea</taxon>
        <taxon>Ancylostomatidae</taxon>
        <taxon>Ancylostomatinae</taxon>
        <taxon>Ancylostoma</taxon>
    </lineage>
</organism>
<dbReference type="Gene3D" id="3.30.420.10">
    <property type="entry name" value="Ribonuclease H-like superfamily/Ribonuclease H"/>
    <property type="match status" value="1"/>
</dbReference>
<dbReference type="GO" id="GO:0000793">
    <property type="term" value="C:condensed chromosome"/>
    <property type="evidence" value="ECO:0007669"/>
    <property type="project" value="TreeGrafter"/>
</dbReference>
<dbReference type="InterPro" id="IPR052709">
    <property type="entry name" value="Transposase-MT_Hybrid"/>
</dbReference>
<dbReference type="GO" id="GO:0046975">
    <property type="term" value="F:histone H3K36 methyltransferase activity"/>
    <property type="evidence" value="ECO:0007669"/>
    <property type="project" value="TreeGrafter"/>
</dbReference>
<dbReference type="GO" id="GO:0006303">
    <property type="term" value="P:double-strand break repair via nonhomologous end joining"/>
    <property type="evidence" value="ECO:0007669"/>
    <property type="project" value="TreeGrafter"/>
</dbReference>
<proteinExistence type="predicted"/>
<evidence type="ECO:0000313" key="1">
    <source>
        <dbReference type="EMBL" id="EYC05029.1"/>
    </source>
</evidence>
<evidence type="ECO:0008006" key="3">
    <source>
        <dbReference type="Google" id="ProtNLM"/>
    </source>
</evidence>
<dbReference type="GO" id="GO:0044774">
    <property type="term" value="P:mitotic DNA integrity checkpoint signaling"/>
    <property type="evidence" value="ECO:0007669"/>
    <property type="project" value="TreeGrafter"/>
</dbReference>
<dbReference type="AlphaFoldDB" id="A0A016TPW5"/>
<sequence length="102" mass="11832">MHARVVHASPAVVNQKGLVFVHDNVRPYVSQETFQKLNDLSYKRLPHPAYLLDLSPTDYRFMKHLDDFINGRVYKDQNNAKNAFDWLVHCFQNSGHPPQGNL</sequence>
<evidence type="ECO:0000313" key="2">
    <source>
        <dbReference type="Proteomes" id="UP000024635"/>
    </source>
</evidence>
<protein>
    <recommendedName>
        <fullName evidence="3">Histone-lysine N-methyltransferase SETMAR</fullName>
    </recommendedName>
</protein>
<dbReference type="GO" id="GO:0044547">
    <property type="term" value="F:DNA topoisomerase binding"/>
    <property type="evidence" value="ECO:0007669"/>
    <property type="project" value="TreeGrafter"/>
</dbReference>
<dbReference type="InterPro" id="IPR036397">
    <property type="entry name" value="RNaseH_sf"/>
</dbReference>